<reference evidence="1" key="1">
    <citation type="submission" date="2022-05" db="EMBL/GenBank/DDBJ databases">
        <authorList>
            <person name="Oliphant S.A."/>
            <person name="Watson-Haigh N.S."/>
            <person name="Sumby K.M."/>
            <person name="Gardner J.M."/>
            <person name="Jiranek V."/>
        </authorList>
    </citation>
    <scope>NUCLEOTIDE SEQUENCE</scope>
    <source>
        <strain evidence="1">Ru20-1</strain>
    </source>
</reference>
<dbReference type="EMBL" id="CP097478">
    <property type="protein sequence ID" value="USS93102.1"/>
    <property type="molecule type" value="Genomic_DNA"/>
</dbReference>
<organism evidence="1 2">
    <name type="scientific">Fructilactobacillus ixorae</name>
    <dbReference type="NCBI Taxonomy" id="1750535"/>
    <lineage>
        <taxon>Bacteria</taxon>
        <taxon>Bacillati</taxon>
        <taxon>Bacillota</taxon>
        <taxon>Bacilli</taxon>
        <taxon>Lactobacillales</taxon>
        <taxon>Lactobacillaceae</taxon>
        <taxon>Fructilactobacillus</taxon>
    </lineage>
</organism>
<protein>
    <submittedName>
        <fullName evidence="1">Uncharacterized protein</fullName>
    </submittedName>
</protein>
<evidence type="ECO:0000313" key="1">
    <source>
        <dbReference type="EMBL" id="USS93102.1"/>
    </source>
</evidence>
<proteinExistence type="predicted"/>
<dbReference type="Proteomes" id="UP001057532">
    <property type="component" value="Chromosome"/>
</dbReference>
<accession>A0ABY5C3F0</accession>
<dbReference type="RefSeq" id="WP_252779877.1">
    <property type="nucleotide sequence ID" value="NZ_CP097478.1"/>
</dbReference>
<gene>
    <name evidence="1" type="ORF">M8332_05770</name>
</gene>
<name>A0ABY5C3F0_9LACO</name>
<evidence type="ECO:0000313" key="2">
    <source>
        <dbReference type="Proteomes" id="UP001057532"/>
    </source>
</evidence>
<sequence length="163" mass="18456">MYSNNSNKKIGFLFGAGAEMSYGMPSGSKFALDIFRQPVTESKDKLRTMRENVNASSNYASTWLPKDYGKKSISSYGKSVFNTIIKDTIGNNRKLIIEKINNFDTLAQKAIKDVFTENDNDNNSDSISQTDKFKKIIAEKLKDKEDDKGHKIKIENMHLSQLI</sequence>
<keyword evidence="2" id="KW-1185">Reference proteome</keyword>